<organism evidence="2 3">
    <name type="scientific">Alkalicoccobacillus plakortidis</name>
    <dbReference type="NCBI Taxonomy" id="444060"/>
    <lineage>
        <taxon>Bacteria</taxon>
        <taxon>Bacillati</taxon>
        <taxon>Bacillota</taxon>
        <taxon>Bacilli</taxon>
        <taxon>Bacillales</taxon>
        <taxon>Bacillaceae</taxon>
        <taxon>Alkalicoccobacillus</taxon>
    </lineage>
</organism>
<evidence type="ECO:0000313" key="3">
    <source>
        <dbReference type="Proteomes" id="UP001203665"/>
    </source>
</evidence>
<gene>
    <name evidence="2" type="ORF">NDM98_00580</name>
</gene>
<keyword evidence="3" id="KW-1185">Reference proteome</keyword>
<dbReference type="RefSeq" id="WP_251603236.1">
    <property type="nucleotide sequence ID" value="NZ_JAMQJY010000001.1"/>
</dbReference>
<evidence type="ECO:0000313" key="2">
    <source>
        <dbReference type="EMBL" id="MCM2674160.1"/>
    </source>
</evidence>
<evidence type="ECO:0000256" key="1">
    <source>
        <dbReference type="SAM" id="Phobius"/>
    </source>
</evidence>
<comment type="caution">
    <text evidence="2">The sequence shown here is derived from an EMBL/GenBank/DDBJ whole genome shotgun (WGS) entry which is preliminary data.</text>
</comment>
<reference evidence="2" key="1">
    <citation type="submission" date="2022-06" db="EMBL/GenBank/DDBJ databases">
        <title>Alkalicoccobacillus porphyridii sp. nov., isolated from a marine red alga, Porphyridium purpureum and reclassification of Shouchella plakortidis and Shouchella gibsonii as Alkalicoccobacillus plakortidis comb. nov. and Alkalicoccobacillus gibsonii comb. nov.</title>
        <authorList>
            <person name="Kim K.H."/>
            <person name="Lee J.K."/>
            <person name="Han D.M."/>
            <person name="Baek J.H."/>
            <person name="Jeon C.O."/>
        </authorList>
    </citation>
    <scope>NUCLEOTIDE SEQUENCE</scope>
    <source>
        <strain evidence="2">DSM 19153</strain>
    </source>
</reference>
<accession>A0ABT0XEB8</accession>
<name>A0ABT0XEB8_9BACI</name>
<dbReference type="Proteomes" id="UP001203665">
    <property type="component" value="Unassembled WGS sequence"/>
</dbReference>
<sequence length="82" mass="9358">MTMAFSLVMTWYVGTDLRGEREPLGGIISPSDITHSEYITYSFDQHFFPYPFMFITSSFASVILICMAAFFYLKRSSTKTTG</sequence>
<keyword evidence="1" id="KW-0812">Transmembrane</keyword>
<proteinExistence type="predicted"/>
<protein>
    <submittedName>
        <fullName evidence="2">Uncharacterized protein</fullName>
    </submittedName>
</protein>
<feature type="transmembrane region" description="Helical" evidence="1">
    <location>
        <begin position="50"/>
        <end position="73"/>
    </location>
</feature>
<dbReference type="EMBL" id="JAMQJY010000001">
    <property type="protein sequence ID" value="MCM2674160.1"/>
    <property type="molecule type" value="Genomic_DNA"/>
</dbReference>
<keyword evidence="1" id="KW-1133">Transmembrane helix</keyword>
<keyword evidence="1" id="KW-0472">Membrane</keyword>